<dbReference type="PANTHER" id="PTHR13377">
    <property type="entry name" value="PLACENTAL PROTEIN 6"/>
    <property type="match status" value="1"/>
</dbReference>
<dbReference type="Proteomes" id="UP000267821">
    <property type="component" value="Unassembled WGS sequence"/>
</dbReference>
<dbReference type="InParanoid" id="A0A3N4LYU1"/>
<evidence type="ECO:0000256" key="5">
    <source>
        <dbReference type="SAM" id="MobiDB-lite"/>
    </source>
</evidence>
<name>A0A3N4LYU1_9PEZI</name>
<feature type="transmembrane region" description="Helical" evidence="6">
    <location>
        <begin position="105"/>
        <end position="127"/>
    </location>
</feature>
<dbReference type="SMART" id="SM01160">
    <property type="entry name" value="DUF1751"/>
    <property type="match status" value="1"/>
</dbReference>
<sequence length="370" mass="39984">MPPRFNIPPLTRTCLLSSISLTVLYGILKYNQLIHSTPDNATHPQGYTIPSLTIVPGLSIIYPWVFAIATLVEANIFTLALTLSTLFYGGKYLERAWGSKEFGKFLLVVSVVPNFVAFTLFNLWYVLTGSTRFTFVTVCGGIALQAGYLVAFKQLVPEHTVTIFRGVVKIRVKHFPALFLLINLISWPMFRTDVSMVLAFLGFISSWTYLRFFKASYIDLGSADPPQIKGDASETFSLANFFPDPIHRPVAIASDVVYNFLITLKICTPFSAEDISASNIRHNGAGGDVGLSSIFISGGGGPPGGRGIGGSTRAEAERRRAMALKALDQRLHAASSKAASTAPAMPTTVNAGSSTSGSNGLGETKFDNHS</sequence>
<evidence type="ECO:0000256" key="3">
    <source>
        <dbReference type="ARBA" id="ARBA00022989"/>
    </source>
</evidence>
<evidence type="ECO:0000256" key="2">
    <source>
        <dbReference type="ARBA" id="ARBA00022692"/>
    </source>
</evidence>
<protein>
    <submittedName>
        <fullName evidence="7">DUF1751-domain-containing protein</fullName>
    </submittedName>
</protein>
<dbReference type="SUPFAM" id="SSF144091">
    <property type="entry name" value="Rhomboid-like"/>
    <property type="match status" value="1"/>
</dbReference>
<accession>A0A3N4LYU1</accession>
<dbReference type="AlphaFoldDB" id="A0A3N4LYU1"/>
<evidence type="ECO:0000313" key="7">
    <source>
        <dbReference type="EMBL" id="RPB28073.1"/>
    </source>
</evidence>
<dbReference type="OrthoDB" id="73612at2759"/>
<feature type="region of interest" description="Disordered" evidence="5">
    <location>
        <begin position="334"/>
        <end position="370"/>
    </location>
</feature>
<dbReference type="Pfam" id="PF08551">
    <property type="entry name" value="DUF1751"/>
    <property type="match status" value="1"/>
</dbReference>
<organism evidence="7 8">
    <name type="scientific">Terfezia boudieri ATCC MYA-4762</name>
    <dbReference type="NCBI Taxonomy" id="1051890"/>
    <lineage>
        <taxon>Eukaryota</taxon>
        <taxon>Fungi</taxon>
        <taxon>Dikarya</taxon>
        <taxon>Ascomycota</taxon>
        <taxon>Pezizomycotina</taxon>
        <taxon>Pezizomycetes</taxon>
        <taxon>Pezizales</taxon>
        <taxon>Pezizaceae</taxon>
        <taxon>Terfezia</taxon>
    </lineage>
</organism>
<dbReference type="GO" id="GO:0006890">
    <property type="term" value="P:retrograde vesicle-mediated transport, Golgi to endoplasmic reticulum"/>
    <property type="evidence" value="ECO:0007669"/>
    <property type="project" value="InterPro"/>
</dbReference>
<feature type="transmembrane region" description="Helical" evidence="6">
    <location>
        <begin position="172"/>
        <end position="190"/>
    </location>
</feature>
<dbReference type="STRING" id="1051890.A0A3N4LYU1"/>
<dbReference type="FunFam" id="1.20.1540.10:FF:000004">
    <property type="entry name" value="Transmembrane protein 115"/>
    <property type="match status" value="1"/>
</dbReference>
<keyword evidence="8" id="KW-1185">Reference proteome</keyword>
<dbReference type="FunCoup" id="A0A3N4LYU1">
    <property type="interactions" value="609"/>
</dbReference>
<dbReference type="EMBL" id="ML121530">
    <property type="protein sequence ID" value="RPB28073.1"/>
    <property type="molecule type" value="Genomic_DNA"/>
</dbReference>
<feature type="transmembrane region" description="Helical" evidence="6">
    <location>
        <begin position="74"/>
        <end position="93"/>
    </location>
</feature>
<dbReference type="InterPro" id="IPR013861">
    <property type="entry name" value="TMEM115/Pdh1/Rbl19"/>
</dbReference>
<feature type="compositionally biased region" description="Low complexity" evidence="5">
    <location>
        <begin position="334"/>
        <end position="348"/>
    </location>
</feature>
<feature type="transmembrane region" description="Helical" evidence="6">
    <location>
        <begin position="196"/>
        <end position="213"/>
    </location>
</feature>
<evidence type="ECO:0000256" key="6">
    <source>
        <dbReference type="SAM" id="Phobius"/>
    </source>
</evidence>
<dbReference type="InterPro" id="IPR035952">
    <property type="entry name" value="Rhomboid-like_sf"/>
</dbReference>
<dbReference type="Gene3D" id="1.20.1540.10">
    <property type="entry name" value="Rhomboid-like"/>
    <property type="match status" value="1"/>
</dbReference>
<feature type="compositionally biased region" description="Polar residues" evidence="5">
    <location>
        <begin position="349"/>
        <end position="358"/>
    </location>
</feature>
<dbReference type="PANTHER" id="PTHR13377:SF3">
    <property type="entry name" value="TRANSMEMBRANE PROTEIN 115"/>
    <property type="match status" value="1"/>
</dbReference>
<dbReference type="GO" id="GO:0016020">
    <property type="term" value="C:membrane"/>
    <property type="evidence" value="ECO:0007669"/>
    <property type="project" value="UniProtKB-SubCell"/>
</dbReference>
<reference evidence="7 8" key="1">
    <citation type="journal article" date="2018" name="Nat. Ecol. Evol.">
        <title>Pezizomycetes genomes reveal the molecular basis of ectomycorrhizal truffle lifestyle.</title>
        <authorList>
            <person name="Murat C."/>
            <person name="Payen T."/>
            <person name="Noel B."/>
            <person name="Kuo A."/>
            <person name="Morin E."/>
            <person name="Chen J."/>
            <person name="Kohler A."/>
            <person name="Krizsan K."/>
            <person name="Balestrini R."/>
            <person name="Da Silva C."/>
            <person name="Montanini B."/>
            <person name="Hainaut M."/>
            <person name="Levati E."/>
            <person name="Barry K.W."/>
            <person name="Belfiori B."/>
            <person name="Cichocki N."/>
            <person name="Clum A."/>
            <person name="Dockter R.B."/>
            <person name="Fauchery L."/>
            <person name="Guy J."/>
            <person name="Iotti M."/>
            <person name="Le Tacon F."/>
            <person name="Lindquist E.A."/>
            <person name="Lipzen A."/>
            <person name="Malagnac F."/>
            <person name="Mello A."/>
            <person name="Molinier V."/>
            <person name="Miyauchi S."/>
            <person name="Poulain J."/>
            <person name="Riccioni C."/>
            <person name="Rubini A."/>
            <person name="Sitrit Y."/>
            <person name="Splivallo R."/>
            <person name="Traeger S."/>
            <person name="Wang M."/>
            <person name="Zifcakova L."/>
            <person name="Wipf D."/>
            <person name="Zambonelli A."/>
            <person name="Paolocci F."/>
            <person name="Nowrousian M."/>
            <person name="Ottonello S."/>
            <person name="Baldrian P."/>
            <person name="Spatafora J.W."/>
            <person name="Henrissat B."/>
            <person name="Nagy L.G."/>
            <person name="Aury J.M."/>
            <person name="Wincker P."/>
            <person name="Grigoriev I.V."/>
            <person name="Bonfante P."/>
            <person name="Martin F.M."/>
        </authorList>
    </citation>
    <scope>NUCLEOTIDE SEQUENCE [LARGE SCALE GENOMIC DNA]</scope>
    <source>
        <strain evidence="7 8">ATCC MYA-4762</strain>
    </source>
</reference>
<dbReference type="GO" id="GO:0005794">
    <property type="term" value="C:Golgi apparatus"/>
    <property type="evidence" value="ECO:0007669"/>
    <property type="project" value="TreeGrafter"/>
</dbReference>
<feature type="transmembrane region" description="Helical" evidence="6">
    <location>
        <begin position="133"/>
        <end position="151"/>
    </location>
</feature>
<keyword evidence="4 6" id="KW-0472">Membrane</keyword>
<keyword evidence="2 6" id="KW-0812">Transmembrane</keyword>
<evidence type="ECO:0000256" key="4">
    <source>
        <dbReference type="ARBA" id="ARBA00023136"/>
    </source>
</evidence>
<keyword evidence="3 6" id="KW-1133">Transmembrane helix</keyword>
<feature type="transmembrane region" description="Helical" evidence="6">
    <location>
        <begin position="6"/>
        <end position="28"/>
    </location>
</feature>
<evidence type="ECO:0000313" key="8">
    <source>
        <dbReference type="Proteomes" id="UP000267821"/>
    </source>
</evidence>
<comment type="subcellular location">
    <subcellularLocation>
        <location evidence="1">Membrane</location>
        <topology evidence="1">Multi-pass membrane protein</topology>
    </subcellularLocation>
</comment>
<evidence type="ECO:0000256" key="1">
    <source>
        <dbReference type="ARBA" id="ARBA00004141"/>
    </source>
</evidence>
<gene>
    <name evidence="7" type="ORF">L211DRAFT_834077</name>
</gene>
<feature type="transmembrane region" description="Helical" evidence="6">
    <location>
        <begin position="49"/>
        <end position="68"/>
    </location>
</feature>
<proteinExistence type="predicted"/>